<feature type="domain" description="ABC transporter" evidence="4">
    <location>
        <begin position="6"/>
        <end position="256"/>
    </location>
</feature>
<dbReference type="InterPro" id="IPR027417">
    <property type="entry name" value="P-loop_NTPase"/>
</dbReference>
<keyword evidence="1" id="KW-0813">Transport</keyword>
<dbReference type="PROSITE" id="PS00211">
    <property type="entry name" value="ABC_TRANSPORTER_1"/>
    <property type="match status" value="1"/>
</dbReference>
<evidence type="ECO:0000259" key="4">
    <source>
        <dbReference type="PROSITE" id="PS50893"/>
    </source>
</evidence>
<dbReference type="GO" id="GO:0055085">
    <property type="term" value="P:transmembrane transport"/>
    <property type="evidence" value="ECO:0007669"/>
    <property type="project" value="UniProtKB-ARBA"/>
</dbReference>
<dbReference type="InterPro" id="IPR050319">
    <property type="entry name" value="ABC_transp_ATP-bind"/>
</dbReference>
<dbReference type="RefSeq" id="WP_120540112.1">
    <property type="nucleotide sequence ID" value="NZ_RAVZ01000039.1"/>
</dbReference>
<dbReference type="InterPro" id="IPR017871">
    <property type="entry name" value="ABC_transporter-like_CS"/>
</dbReference>
<proteinExistence type="predicted"/>
<dbReference type="SUPFAM" id="SSF52540">
    <property type="entry name" value="P-loop containing nucleoside triphosphate hydrolases"/>
    <property type="match status" value="1"/>
</dbReference>
<evidence type="ECO:0000256" key="2">
    <source>
        <dbReference type="ARBA" id="ARBA00022741"/>
    </source>
</evidence>
<dbReference type="GO" id="GO:0005524">
    <property type="term" value="F:ATP binding"/>
    <property type="evidence" value="ECO:0007669"/>
    <property type="project" value="UniProtKB-KW"/>
</dbReference>
<dbReference type="OrthoDB" id="9814623at2"/>
<accession>A0A3A8J804</accession>
<dbReference type="InterPro" id="IPR003593">
    <property type="entry name" value="AAA+_ATPase"/>
</dbReference>
<organism evidence="5 6">
    <name type="scientific">Corallococcus terminator</name>
    <dbReference type="NCBI Taxonomy" id="2316733"/>
    <lineage>
        <taxon>Bacteria</taxon>
        <taxon>Pseudomonadati</taxon>
        <taxon>Myxococcota</taxon>
        <taxon>Myxococcia</taxon>
        <taxon>Myxococcales</taxon>
        <taxon>Cystobacterineae</taxon>
        <taxon>Myxococcaceae</taxon>
        <taxon>Corallococcus</taxon>
    </lineage>
</organism>
<dbReference type="CDD" id="cd03257">
    <property type="entry name" value="ABC_NikE_OppD_transporters"/>
    <property type="match status" value="1"/>
</dbReference>
<dbReference type="NCBIfam" id="TIGR01727">
    <property type="entry name" value="oligo_HPY"/>
    <property type="match status" value="1"/>
</dbReference>
<dbReference type="InterPro" id="IPR013563">
    <property type="entry name" value="Oligopep_ABC_C"/>
</dbReference>
<dbReference type="PANTHER" id="PTHR43776">
    <property type="entry name" value="TRANSPORT ATP-BINDING PROTEIN"/>
    <property type="match status" value="1"/>
</dbReference>
<dbReference type="Gene3D" id="3.40.50.300">
    <property type="entry name" value="P-loop containing nucleotide triphosphate hydrolases"/>
    <property type="match status" value="1"/>
</dbReference>
<dbReference type="PROSITE" id="PS50893">
    <property type="entry name" value="ABC_TRANSPORTER_2"/>
    <property type="match status" value="1"/>
</dbReference>
<evidence type="ECO:0000256" key="1">
    <source>
        <dbReference type="ARBA" id="ARBA00022448"/>
    </source>
</evidence>
<reference evidence="6" key="1">
    <citation type="submission" date="2018-09" db="EMBL/GenBank/DDBJ databases">
        <authorList>
            <person name="Livingstone P.G."/>
            <person name="Whitworth D.E."/>
        </authorList>
    </citation>
    <scope>NUCLEOTIDE SEQUENCE [LARGE SCALE GENOMIC DNA]</scope>
    <source>
        <strain evidence="6">CA054A</strain>
    </source>
</reference>
<protein>
    <submittedName>
        <fullName evidence="5">ABC transporter ATP-binding protein</fullName>
    </submittedName>
</protein>
<evidence type="ECO:0000313" key="5">
    <source>
        <dbReference type="EMBL" id="RKG91789.1"/>
    </source>
</evidence>
<dbReference type="Pfam" id="PF00005">
    <property type="entry name" value="ABC_tran"/>
    <property type="match status" value="1"/>
</dbReference>
<keyword evidence="3 5" id="KW-0067">ATP-binding</keyword>
<dbReference type="SMART" id="SM00382">
    <property type="entry name" value="AAA"/>
    <property type="match status" value="1"/>
</dbReference>
<name>A0A3A8J804_9BACT</name>
<dbReference type="AlphaFoldDB" id="A0A3A8J804"/>
<dbReference type="GO" id="GO:0015833">
    <property type="term" value="P:peptide transport"/>
    <property type="evidence" value="ECO:0007669"/>
    <property type="project" value="InterPro"/>
</dbReference>
<evidence type="ECO:0000256" key="3">
    <source>
        <dbReference type="ARBA" id="ARBA00022840"/>
    </source>
</evidence>
<dbReference type="PANTHER" id="PTHR43776:SF8">
    <property type="entry name" value="ABC TRANSPORTER, ATP-BINDING PROTEIN"/>
    <property type="match status" value="1"/>
</dbReference>
<dbReference type="EMBL" id="RAVZ01000039">
    <property type="protein sequence ID" value="RKG91789.1"/>
    <property type="molecule type" value="Genomic_DNA"/>
</dbReference>
<dbReference type="Pfam" id="PF08352">
    <property type="entry name" value="oligo_HPY"/>
    <property type="match status" value="1"/>
</dbReference>
<keyword evidence="6" id="KW-1185">Reference proteome</keyword>
<evidence type="ECO:0000313" key="6">
    <source>
        <dbReference type="Proteomes" id="UP000268094"/>
    </source>
</evidence>
<dbReference type="Proteomes" id="UP000268094">
    <property type="component" value="Unassembled WGS sequence"/>
</dbReference>
<keyword evidence="2" id="KW-0547">Nucleotide-binding</keyword>
<sequence length="331" mass="35417">MSAPLLEAEGLTRSFSVGGFFSRERRPILKGVSFTLQPGEIVALVGESGSGKSTLARLLARLDMPDAGHLRLAGRDVLADGSAQASLDYRGRVQMVFQDPFASLNPVHTVAYHLERPLVRHGRVPKSGLRTKVLSLLESVGLTPAEHFAKRFPHELSGGQRQRVAVARALAVEPQVIIADEPTSMLDVSTRKGVLQLLRGLTQERGIGILFITHDLASARHLADRILVLYAGTVVEAGRAEQVLGQPRHPYTKLLLSAVPDGVDFLQAALPVRPATGLPPLVGCPFAPRCPVSEPRCSTLPPPDVLPAANHLVRCHLEASKGVTADASVSS</sequence>
<comment type="caution">
    <text evidence="5">The sequence shown here is derived from an EMBL/GenBank/DDBJ whole genome shotgun (WGS) entry which is preliminary data.</text>
</comment>
<dbReference type="GO" id="GO:0016887">
    <property type="term" value="F:ATP hydrolysis activity"/>
    <property type="evidence" value="ECO:0007669"/>
    <property type="project" value="InterPro"/>
</dbReference>
<dbReference type="InterPro" id="IPR003439">
    <property type="entry name" value="ABC_transporter-like_ATP-bd"/>
</dbReference>
<gene>
    <name evidence="5" type="ORF">D7V88_08540</name>
</gene>